<dbReference type="RefSeq" id="XP_016657899.1">
    <property type="nucleotide sequence ID" value="XM_016802410.1"/>
</dbReference>
<organism evidence="1 2">
    <name type="scientific">Acyrthosiphon pisum</name>
    <name type="common">Pea aphid</name>
    <dbReference type="NCBI Taxonomy" id="7029"/>
    <lineage>
        <taxon>Eukaryota</taxon>
        <taxon>Metazoa</taxon>
        <taxon>Ecdysozoa</taxon>
        <taxon>Arthropoda</taxon>
        <taxon>Hexapoda</taxon>
        <taxon>Insecta</taxon>
        <taxon>Pterygota</taxon>
        <taxon>Neoptera</taxon>
        <taxon>Paraneoptera</taxon>
        <taxon>Hemiptera</taxon>
        <taxon>Sternorrhyncha</taxon>
        <taxon>Aphidomorpha</taxon>
        <taxon>Aphidoidea</taxon>
        <taxon>Aphididae</taxon>
        <taxon>Macrosiphini</taxon>
        <taxon>Acyrthosiphon</taxon>
    </lineage>
</organism>
<dbReference type="EnsemblMetazoa" id="XM_016802410.2">
    <property type="protein sequence ID" value="XP_016657899.1"/>
    <property type="gene ID" value="LOC100574087"/>
</dbReference>
<dbReference type="KEGG" id="api:100574087"/>
<protein>
    <submittedName>
        <fullName evidence="1">Uncharacterized protein</fullName>
    </submittedName>
</protein>
<proteinExistence type="predicted"/>
<dbReference type="OrthoDB" id="6619435at2759"/>
<sequence>MATMSIASTSADSQTRLVGVYGCNDPSSIANVDDDAFEDAFGRYISRRRTGKVSCDIFLQTAGNPNKLTASVPMEDYVMDAILYKKSDLEGLGDMKEMWKYASMKCQTTFPESSVHLQNIKTAMRTTLPLMKTSDTMREVPVSNQYACTQRR</sequence>
<dbReference type="Proteomes" id="UP000007819">
    <property type="component" value="Unassembled WGS sequence"/>
</dbReference>
<evidence type="ECO:0000313" key="2">
    <source>
        <dbReference type="Proteomes" id="UP000007819"/>
    </source>
</evidence>
<dbReference type="GeneID" id="100574087"/>
<name>A0A8R2H598_ACYPI</name>
<evidence type="ECO:0000313" key="1">
    <source>
        <dbReference type="EnsemblMetazoa" id="XP_016657899.1"/>
    </source>
</evidence>
<keyword evidence="2" id="KW-1185">Reference proteome</keyword>
<reference evidence="2" key="1">
    <citation type="submission" date="2010-06" db="EMBL/GenBank/DDBJ databases">
        <authorList>
            <person name="Jiang H."/>
            <person name="Abraham K."/>
            <person name="Ali S."/>
            <person name="Alsbrooks S.L."/>
            <person name="Anim B.N."/>
            <person name="Anosike U.S."/>
            <person name="Attaway T."/>
            <person name="Bandaranaike D.P."/>
            <person name="Battles P.K."/>
            <person name="Bell S.N."/>
            <person name="Bell A.V."/>
            <person name="Beltran B."/>
            <person name="Bickham C."/>
            <person name="Bustamante Y."/>
            <person name="Caleb T."/>
            <person name="Canada A."/>
            <person name="Cardenas V."/>
            <person name="Carter K."/>
            <person name="Chacko J."/>
            <person name="Chandrabose M.N."/>
            <person name="Chavez D."/>
            <person name="Chavez A."/>
            <person name="Chen L."/>
            <person name="Chu H.-S."/>
            <person name="Claassen K.J."/>
            <person name="Cockrell R."/>
            <person name="Collins M."/>
            <person name="Cooper J.A."/>
            <person name="Cree A."/>
            <person name="Curry S.M."/>
            <person name="Da Y."/>
            <person name="Dao M.D."/>
            <person name="Das B."/>
            <person name="Davila M.-L."/>
            <person name="Davy-Carroll L."/>
            <person name="Denson S."/>
            <person name="Dinh H."/>
            <person name="Ebong V.E."/>
            <person name="Edwards J.R."/>
            <person name="Egan A."/>
            <person name="El-Daye J."/>
            <person name="Escobedo L."/>
            <person name="Fernandez S."/>
            <person name="Fernando P.R."/>
            <person name="Flagg N."/>
            <person name="Forbes L.D."/>
            <person name="Fowler R.G."/>
            <person name="Fu Q."/>
            <person name="Gabisi R.A."/>
            <person name="Ganer J."/>
            <person name="Garbino Pronczuk A."/>
            <person name="Garcia R.M."/>
            <person name="Garner T."/>
            <person name="Garrett T.E."/>
            <person name="Gonzalez D.A."/>
            <person name="Hamid H."/>
            <person name="Hawkins E.S."/>
            <person name="Hirani K."/>
            <person name="Hogues M.E."/>
            <person name="Hollins B."/>
            <person name="Hsiao C.-H."/>
            <person name="Jabil R."/>
            <person name="James M.L."/>
            <person name="Jhangiani S.N."/>
            <person name="Johnson B."/>
            <person name="Johnson Q."/>
            <person name="Joshi V."/>
            <person name="Kalu J.B."/>
            <person name="Kam C."/>
            <person name="Kashfia A."/>
            <person name="Keebler J."/>
            <person name="Kisamo H."/>
            <person name="Kovar C.L."/>
            <person name="Lago L.A."/>
            <person name="Lai C.-Y."/>
            <person name="Laidlaw J."/>
            <person name="Lara F."/>
            <person name="Le T.-K."/>
            <person name="Lee S.L."/>
            <person name="Legall F.H."/>
            <person name="Lemon S.J."/>
            <person name="Lewis L.R."/>
            <person name="Li B."/>
            <person name="Liu Y."/>
            <person name="Liu Y.-S."/>
            <person name="Lopez J."/>
            <person name="Lozado R.J."/>
            <person name="Lu J."/>
            <person name="Madu R.C."/>
            <person name="Maheshwari M."/>
            <person name="Maheshwari R."/>
            <person name="Malloy K."/>
            <person name="Martinez E."/>
            <person name="Mathew T."/>
            <person name="Mercado I.C."/>
            <person name="Mercado C."/>
            <person name="Meyer B."/>
            <person name="Montgomery K."/>
            <person name="Morgan M.B."/>
            <person name="Munidasa M."/>
            <person name="Nazareth L.V."/>
            <person name="Nelson J."/>
            <person name="Ng B.M."/>
            <person name="Nguyen N.B."/>
            <person name="Nguyen P.Q."/>
            <person name="Nguyen T."/>
            <person name="Obregon M."/>
            <person name="Okwuonu G.O."/>
            <person name="Onwere C.G."/>
            <person name="Orozco G."/>
            <person name="Parra A."/>
            <person name="Patel S."/>
            <person name="Patil S."/>
            <person name="Perez A."/>
            <person name="Perez Y."/>
            <person name="Pham C."/>
            <person name="Primus E.L."/>
            <person name="Pu L.-L."/>
            <person name="Puazo M."/>
            <person name="Qin X."/>
            <person name="Quiroz J.B."/>
            <person name="Reese J."/>
            <person name="Richards S."/>
            <person name="Rives C.M."/>
            <person name="Robberts R."/>
            <person name="Ruiz S.J."/>
            <person name="Ruiz M.J."/>
            <person name="Santibanez J."/>
            <person name="Schneider B.W."/>
            <person name="Sisson I."/>
            <person name="Smith M."/>
            <person name="Sodergren E."/>
            <person name="Song X.-Z."/>
            <person name="Song B.B."/>
            <person name="Summersgill H."/>
            <person name="Thelus R."/>
            <person name="Thornton R.D."/>
            <person name="Trejos Z.Y."/>
            <person name="Usmani K."/>
            <person name="Vattathil S."/>
            <person name="Villasana D."/>
            <person name="Walker D.L."/>
            <person name="Wang S."/>
            <person name="Wang K."/>
            <person name="White C.S."/>
            <person name="Williams A.C."/>
            <person name="Williamson J."/>
            <person name="Wilson K."/>
            <person name="Woghiren I.O."/>
            <person name="Woodworth J.R."/>
            <person name="Worley K.C."/>
            <person name="Wright R.A."/>
            <person name="Wu W."/>
            <person name="Young L."/>
            <person name="Zhang L."/>
            <person name="Zhang J."/>
            <person name="Zhu Y."/>
            <person name="Muzny D.M."/>
            <person name="Weinstock G."/>
            <person name="Gibbs R.A."/>
        </authorList>
    </citation>
    <scope>NUCLEOTIDE SEQUENCE [LARGE SCALE GENOMIC DNA]</scope>
    <source>
        <strain evidence="2">LSR1</strain>
    </source>
</reference>
<dbReference type="AlphaFoldDB" id="A0A8R2H598"/>
<accession>A0A8R2H598</accession>
<reference evidence="1" key="2">
    <citation type="submission" date="2022-06" db="UniProtKB">
        <authorList>
            <consortium name="EnsemblMetazoa"/>
        </authorList>
    </citation>
    <scope>IDENTIFICATION</scope>
</reference>